<dbReference type="EMBL" id="JBEDNQ010000008">
    <property type="protein sequence ID" value="MEQ3552618.1"/>
    <property type="molecule type" value="Genomic_DNA"/>
</dbReference>
<evidence type="ECO:0000313" key="3">
    <source>
        <dbReference type="EMBL" id="MEQ3552618.1"/>
    </source>
</evidence>
<dbReference type="Pfam" id="PF22483">
    <property type="entry name" value="Mu-transpos_C_2"/>
    <property type="match status" value="1"/>
</dbReference>
<gene>
    <name evidence="3" type="primary">istA</name>
    <name evidence="3" type="ORF">WIS52_19265</name>
</gene>
<dbReference type="SUPFAM" id="SSF53098">
    <property type="entry name" value="Ribonuclease H-like"/>
    <property type="match status" value="1"/>
</dbReference>
<dbReference type="InterPro" id="IPR001584">
    <property type="entry name" value="Integrase_cat-core"/>
</dbReference>
<reference evidence="3 4" key="1">
    <citation type="submission" date="2024-03" db="EMBL/GenBank/DDBJ databases">
        <title>Draft genome sequence of Pseudonocardia nematodicida JCM 31783.</title>
        <authorList>
            <person name="Butdee W."/>
            <person name="Duangmal K."/>
        </authorList>
    </citation>
    <scope>NUCLEOTIDE SEQUENCE [LARGE SCALE GENOMIC DNA]</scope>
    <source>
        <strain evidence="3 4">JCM 31783</strain>
    </source>
</reference>
<dbReference type="NCBIfam" id="NF033546">
    <property type="entry name" value="transpos_IS21"/>
    <property type="match status" value="1"/>
</dbReference>
<evidence type="ECO:0000256" key="1">
    <source>
        <dbReference type="ARBA" id="ARBA00009277"/>
    </source>
</evidence>
<organism evidence="3 4">
    <name type="scientific">Pseudonocardia nematodicida</name>
    <dbReference type="NCBI Taxonomy" id="1206997"/>
    <lineage>
        <taxon>Bacteria</taxon>
        <taxon>Bacillati</taxon>
        <taxon>Actinomycetota</taxon>
        <taxon>Actinomycetes</taxon>
        <taxon>Pseudonocardiales</taxon>
        <taxon>Pseudonocardiaceae</taxon>
        <taxon>Pseudonocardia</taxon>
    </lineage>
</organism>
<dbReference type="Proteomes" id="UP001494902">
    <property type="component" value="Unassembled WGS sequence"/>
</dbReference>
<dbReference type="Gene3D" id="1.10.10.60">
    <property type="entry name" value="Homeodomain-like"/>
    <property type="match status" value="1"/>
</dbReference>
<name>A0ABV1KH11_9PSEU</name>
<comment type="caution">
    <text evidence="3">The sequence shown here is derived from an EMBL/GenBank/DDBJ whole genome shotgun (WGS) entry which is preliminary data.</text>
</comment>
<proteinExistence type="inferred from homology"/>
<dbReference type="PROSITE" id="PS50994">
    <property type="entry name" value="INTEGRASE"/>
    <property type="match status" value="1"/>
</dbReference>
<dbReference type="RefSeq" id="WP_349299693.1">
    <property type="nucleotide sequence ID" value="NZ_JBEDNQ010000008.1"/>
</dbReference>
<dbReference type="InterPro" id="IPR006120">
    <property type="entry name" value="Resolvase_HTH_dom"/>
</dbReference>
<dbReference type="PANTHER" id="PTHR35004">
    <property type="entry name" value="TRANSPOSASE RV3428C-RELATED"/>
    <property type="match status" value="1"/>
</dbReference>
<dbReference type="InterPro" id="IPR012337">
    <property type="entry name" value="RNaseH-like_sf"/>
</dbReference>
<evidence type="ECO:0000313" key="4">
    <source>
        <dbReference type="Proteomes" id="UP001494902"/>
    </source>
</evidence>
<keyword evidence="4" id="KW-1185">Reference proteome</keyword>
<protein>
    <submittedName>
        <fullName evidence="3">IS21 family transposase</fullName>
    </submittedName>
</protein>
<comment type="similarity">
    <text evidence="1">Belongs to the transposase IS21/IS408/IS1162 family.</text>
</comment>
<evidence type="ECO:0000259" key="2">
    <source>
        <dbReference type="PROSITE" id="PS50994"/>
    </source>
</evidence>
<dbReference type="Gene3D" id="3.30.420.10">
    <property type="entry name" value="Ribonuclease H-like superfamily/Ribonuclease H"/>
    <property type="match status" value="1"/>
</dbReference>
<sequence>MLRVEDWAEIRRLHRSEQMPIRAIARHLGISKNTVKKALGSDVPPTYRRPAKGSIVDAVEPAIRDLLGQFPGMPSTVIAERIGWRRGRTVLFDRIAELRPLFRVPDPVSRTEYQPGELAQCDLWFPPVDVPAGFDQVVRPPVLVMVSGYSRIITARMIPSRQGEDLLAGHWALLSGWGSVPRSLVWDNESAIGSWRAGRPQLTEAMQGFRGALGIRVVQCRPRDPEAKGLVERVNGYFETSFLPGRSFASPADFNLQLTDWLALANARRHRRLGARPSERWDSDRAAMLALPPVAPSLGWRFSTRLARDHYLRCDANDYSVHPQVIGRRVDLFADLEQVVVTCDGVEVARHRRCWARHQSITDPVHVAAASRLRSAHRAQARRGPDTGVEHRDLADYDRVFGLADPQPDLQSSGATEAVSA</sequence>
<dbReference type="InterPro" id="IPR036397">
    <property type="entry name" value="RNaseH_sf"/>
</dbReference>
<dbReference type="Pfam" id="PF00665">
    <property type="entry name" value="rve"/>
    <property type="match status" value="1"/>
</dbReference>
<dbReference type="PANTHER" id="PTHR35004:SF8">
    <property type="entry name" value="TRANSPOSASE RV3428C-RELATED"/>
    <property type="match status" value="1"/>
</dbReference>
<accession>A0ABV1KH11</accession>
<feature type="domain" description="Integrase catalytic" evidence="2">
    <location>
        <begin position="111"/>
        <end position="285"/>
    </location>
</feature>
<dbReference type="Pfam" id="PF02796">
    <property type="entry name" value="HTH_7"/>
    <property type="match status" value="1"/>
</dbReference>
<dbReference type="InterPro" id="IPR054353">
    <property type="entry name" value="IstA-like_C"/>
</dbReference>